<name>A0A409VCD2_9AGAR</name>
<feature type="domain" description="Pentatricopeptide repeat-containing protein-mitochondrial" evidence="3">
    <location>
        <begin position="355"/>
        <end position="470"/>
    </location>
</feature>
<keyword evidence="1" id="KW-0677">Repeat</keyword>
<gene>
    <name evidence="4" type="ORF">CVT26_002678</name>
</gene>
<evidence type="ECO:0000313" key="5">
    <source>
        <dbReference type="Proteomes" id="UP000284706"/>
    </source>
</evidence>
<dbReference type="InParanoid" id="A0A409VCD2"/>
<evidence type="ECO:0000256" key="2">
    <source>
        <dbReference type="PROSITE-ProRule" id="PRU00708"/>
    </source>
</evidence>
<comment type="caution">
    <text evidence="4">The sequence shown here is derived from an EMBL/GenBank/DDBJ whole genome shotgun (WGS) entry which is preliminary data.</text>
</comment>
<dbReference type="PROSITE" id="PS51375">
    <property type="entry name" value="PPR"/>
    <property type="match status" value="3"/>
</dbReference>
<accession>A0A409VCD2</accession>
<dbReference type="Proteomes" id="UP000284706">
    <property type="component" value="Unassembled WGS sequence"/>
</dbReference>
<dbReference type="InterPro" id="IPR057027">
    <property type="entry name" value="TPR_mt"/>
</dbReference>
<dbReference type="Pfam" id="PF23276">
    <property type="entry name" value="TPR_24"/>
    <property type="match status" value="1"/>
</dbReference>
<feature type="repeat" description="PPR" evidence="2">
    <location>
        <begin position="520"/>
        <end position="554"/>
    </location>
</feature>
<dbReference type="Pfam" id="PF13812">
    <property type="entry name" value="PPR_3"/>
    <property type="match status" value="1"/>
</dbReference>
<dbReference type="STRING" id="231916.A0A409VCD2"/>
<dbReference type="AlphaFoldDB" id="A0A409VCD2"/>
<evidence type="ECO:0000256" key="1">
    <source>
        <dbReference type="ARBA" id="ARBA00022737"/>
    </source>
</evidence>
<dbReference type="InterPro" id="IPR002885">
    <property type="entry name" value="PPR_rpt"/>
</dbReference>
<keyword evidence="5" id="KW-1185">Reference proteome</keyword>
<organism evidence="4 5">
    <name type="scientific">Gymnopilus dilepis</name>
    <dbReference type="NCBI Taxonomy" id="231916"/>
    <lineage>
        <taxon>Eukaryota</taxon>
        <taxon>Fungi</taxon>
        <taxon>Dikarya</taxon>
        <taxon>Basidiomycota</taxon>
        <taxon>Agaricomycotina</taxon>
        <taxon>Agaricomycetes</taxon>
        <taxon>Agaricomycetidae</taxon>
        <taxon>Agaricales</taxon>
        <taxon>Agaricineae</taxon>
        <taxon>Hymenogastraceae</taxon>
        <taxon>Gymnopilus</taxon>
    </lineage>
</organism>
<dbReference type="EMBL" id="NHYE01005663">
    <property type="protein sequence ID" value="PPQ64734.1"/>
    <property type="molecule type" value="Genomic_DNA"/>
</dbReference>
<dbReference type="GO" id="GO:0003729">
    <property type="term" value="F:mRNA binding"/>
    <property type="evidence" value="ECO:0007669"/>
    <property type="project" value="TreeGrafter"/>
</dbReference>
<dbReference type="Gene3D" id="1.25.40.10">
    <property type="entry name" value="Tetratricopeptide repeat domain"/>
    <property type="match status" value="3"/>
</dbReference>
<feature type="repeat" description="PPR" evidence="2">
    <location>
        <begin position="673"/>
        <end position="707"/>
    </location>
</feature>
<dbReference type="InterPro" id="IPR011990">
    <property type="entry name" value="TPR-like_helical_dom_sf"/>
</dbReference>
<evidence type="ECO:0000259" key="3">
    <source>
        <dbReference type="Pfam" id="PF23276"/>
    </source>
</evidence>
<feature type="repeat" description="PPR" evidence="2">
    <location>
        <begin position="450"/>
        <end position="484"/>
    </location>
</feature>
<dbReference type="NCBIfam" id="TIGR00756">
    <property type="entry name" value="PPR"/>
    <property type="match status" value="1"/>
</dbReference>
<evidence type="ECO:0000313" key="4">
    <source>
        <dbReference type="EMBL" id="PPQ64734.1"/>
    </source>
</evidence>
<dbReference type="InterPro" id="IPR051240">
    <property type="entry name" value="Mito_RNA-Proc/Resp"/>
</dbReference>
<reference evidence="4 5" key="1">
    <citation type="journal article" date="2018" name="Evol. Lett.">
        <title>Horizontal gene cluster transfer increased hallucinogenic mushroom diversity.</title>
        <authorList>
            <person name="Reynolds H.T."/>
            <person name="Vijayakumar V."/>
            <person name="Gluck-Thaler E."/>
            <person name="Korotkin H.B."/>
            <person name="Matheny P.B."/>
            <person name="Slot J.C."/>
        </authorList>
    </citation>
    <scope>NUCLEOTIDE SEQUENCE [LARGE SCALE GENOMIC DNA]</scope>
    <source>
        <strain evidence="4 5">SRW20</strain>
    </source>
</reference>
<proteinExistence type="predicted"/>
<dbReference type="PANTHER" id="PTHR47933">
    <property type="entry name" value="PENTATRICOPEPTIDE REPEAT-CONTAINING PROTEIN 1, MITOCHONDRIAL"/>
    <property type="match status" value="1"/>
</dbReference>
<sequence length="722" mass="81501">MFKPATRPTTLALLDSLVPRLVCRAQALSTTALKRVPAASAARVEDTPIIHSKIRDQIMAQAHNRRKLPATATDKRNALVAQIQRALESRDLVLALQKWQDLETQRQTVPSERDFVLPESSQKALGDLLASQVRRGNTWDEGTTALVVDFALEAAARCSTEALHALMIQHIQDNNPAAVLSLYQRFCKRMESTDSNSEQERFALFNEEFEDQSTLNPGRISLCLVAVAAHAMNDSFRAALDTYLAANIRTRNYRKMQLLQHLKHDPALQQKVSDYIDRLETAAIVSRPTSLSKHIMNLAHPRSAKLLQKLYDEVYDGITGSDPYLAAEESGLSETRVAAMTEVGWTSFQTAFIRSERTDLAAQLWDDLARIGIKPGVSMWTALLDTYADLRDSRQAMLTWNMMLRQDVTPDPLAYRAIIAALFDDNKPQDAIKRFKEYQKIFRKNNTGAALAVYNTVLRGLLRINLFNDANALMTAMVKLGPKPDLVSYNTYIGYYSRQKDFKGLAAIINRMSEDNISGDVVTFSTILSALLQVGKTNAPDIIFNLMHKQGIKPNVATYTSIVDHLMRQQTEEDLAAALQLLDKMEQSESTKPNEVTYTAILSGLYRGQWVSRRRADEVRKDVVSRMRKHRIAFRLPTYHVLIRAAMESSDPEGHKDALALLQEMEMEGFPRTNTTWYIILSGLMQRQRWDLGREIVSKMYKAGHVPTSSLVKLVDEIRSRT</sequence>
<dbReference type="PANTHER" id="PTHR47933:SF11">
    <property type="entry name" value="PENTATRICOPEPTIDE REPEAT-CONTAINING PROTEIN 2"/>
    <property type="match status" value="1"/>
</dbReference>
<dbReference type="OrthoDB" id="185373at2759"/>
<protein>
    <recommendedName>
        <fullName evidence="3">Pentatricopeptide repeat-containing protein-mitochondrial domain-containing protein</fullName>
    </recommendedName>
</protein>